<evidence type="ECO:0000313" key="2">
    <source>
        <dbReference type="EMBL" id="WES06748.1"/>
    </source>
</evidence>
<dbReference type="RefSeq" id="WP_232289178.1">
    <property type="nucleotide sequence ID" value="NZ_CP119629.1"/>
</dbReference>
<protein>
    <submittedName>
        <fullName evidence="2">O-antigen polysaccharide polymerase Wzy</fullName>
    </submittedName>
</protein>
<gene>
    <name evidence="2" type="primary">wzy</name>
    <name evidence="2" type="ORF">P3K65_26125</name>
</gene>
<feature type="transmembrane region" description="Helical" evidence="1">
    <location>
        <begin position="54"/>
        <end position="71"/>
    </location>
</feature>
<feature type="transmembrane region" description="Helical" evidence="1">
    <location>
        <begin position="20"/>
        <end position="42"/>
    </location>
</feature>
<evidence type="ECO:0000313" key="3">
    <source>
        <dbReference type="Proteomes" id="UP001221092"/>
    </source>
</evidence>
<keyword evidence="1" id="KW-1133">Transmembrane helix</keyword>
<keyword evidence="1" id="KW-0472">Membrane</keyword>
<dbReference type="AlphaFoldDB" id="A0AAX3QDI3"/>
<sequence>MLWDKAKFINDVGYMELYFLYASSFLSWVIKLAEMCPTALFVYLGTMPTKRKRLFLLFLYLMLEIFLLAVGERNKFVLNVMKEIY</sequence>
<keyword evidence="1" id="KW-0812">Transmembrane</keyword>
<reference evidence="2" key="1">
    <citation type="submission" date="2023-03" db="EMBL/GenBank/DDBJ databases">
        <authorList>
            <person name="Liu Z."/>
        </authorList>
    </citation>
    <scope>NUCLEOTIDE SEQUENCE</scope>
    <source>
        <strain evidence="2">Bc006</strain>
    </source>
</reference>
<dbReference type="EMBL" id="CP119629">
    <property type="protein sequence ID" value="WES06748.1"/>
    <property type="molecule type" value="Genomic_DNA"/>
</dbReference>
<evidence type="ECO:0000256" key="1">
    <source>
        <dbReference type="SAM" id="Phobius"/>
    </source>
</evidence>
<dbReference type="InterPro" id="IPR029468">
    <property type="entry name" value="O-ag_pol_Wzy"/>
</dbReference>
<dbReference type="Proteomes" id="UP001221092">
    <property type="component" value="Chromosome"/>
</dbReference>
<dbReference type="Pfam" id="PF14296">
    <property type="entry name" value="O-ag_pol_Wzy"/>
    <property type="match status" value="1"/>
</dbReference>
<proteinExistence type="predicted"/>
<accession>A0AAX3QDI3</accession>
<name>A0AAX3QDI3_9BACI</name>
<organism evidence="2 3">
    <name type="scientific">Bacillus paranthracis</name>
    <dbReference type="NCBI Taxonomy" id="2026186"/>
    <lineage>
        <taxon>Bacteria</taxon>
        <taxon>Bacillati</taxon>
        <taxon>Bacillota</taxon>
        <taxon>Bacilli</taxon>
        <taxon>Bacillales</taxon>
        <taxon>Bacillaceae</taxon>
        <taxon>Bacillus</taxon>
        <taxon>Bacillus cereus group</taxon>
    </lineage>
</organism>